<dbReference type="HOGENOM" id="CLU_169842_0_0_1"/>
<gene>
    <name evidence="1" type="ORF">SCLCIDRAFT_32835</name>
</gene>
<protein>
    <submittedName>
        <fullName evidence="1">Uncharacterized protein</fullName>
    </submittedName>
</protein>
<reference evidence="2" key="2">
    <citation type="submission" date="2015-01" db="EMBL/GenBank/DDBJ databases">
        <title>Evolutionary Origins and Diversification of the Mycorrhizal Mutualists.</title>
        <authorList>
            <consortium name="DOE Joint Genome Institute"/>
            <consortium name="Mycorrhizal Genomics Consortium"/>
            <person name="Kohler A."/>
            <person name="Kuo A."/>
            <person name="Nagy L.G."/>
            <person name="Floudas D."/>
            <person name="Copeland A."/>
            <person name="Barry K.W."/>
            <person name="Cichocki N."/>
            <person name="Veneault-Fourrey C."/>
            <person name="LaButti K."/>
            <person name="Lindquist E.A."/>
            <person name="Lipzen A."/>
            <person name="Lundell T."/>
            <person name="Morin E."/>
            <person name="Murat C."/>
            <person name="Riley R."/>
            <person name="Ohm R."/>
            <person name="Sun H."/>
            <person name="Tunlid A."/>
            <person name="Henrissat B."/>
            <person name="Grigoriev I.V."/>
            <person name="Hibbett D.S."/>
            <person name="Martin F."/>
        </authorList>
    </citation>
    <scope>NUCLEOTIDE SEQUENCE [LARGE SCALE GENOMIC DNA]</scope>
    <source>
        <strain evidence="2">Foug A</strain>
    </source>
</reference>
<evidence type="ECO:0000313" key="2">
    <source>
        <dbReference type="Proteomes" id="UP000053989"/>
    </source>
</evidence>
<dbReference type="Proteomes" id="UP000053989">
    <property type="component" value="Unassembled WGS sequence"/>
</dbReference>
<keyword evidence="2" id="KW-1185">Reference proteome</keyword>
<sequence length="115" mass="12548">MEPATLLVHYSAIATDHGYALLEGQPLSQFPSTVWYIPSLPAPPVPFVLGLKSLIWSSLCLLSMLPMVPSSQTPARSIFPYHSSRFPGCDSSSIHILLVSLQMISMNVTVLISHL</sequence>
<dbReference type="AlphaFoldDB" id="A0A0C2YR57"/>
<dbReference type="InParanoid" id="A0A0C2YR57"/>
<organism evidence="1 2">
    <name type="scientific">Scleroderma citrinum Foug A</name>
    <dbReference type="NCBI Taxonomy" id="1036808"/>
    <lineage>
        <taxon>Eukaryota</taxon>
        <taxon>Fungi</taxon>
        <taxon>Dikarya</taxon>
        <taxon>Basidiomycota</taxon>
        <taxon>Agaricomycotina</taxon>
        <taxon>Agaricomycetes</taxon>
        <taxon>Agaricomycetidae</taxon>
        <taxon>Boletales</taxon>
        <taxon>Sclerodermatineae</taxon>
        <taxon>Sclerodermataceae</taxon>
        <taxon>Scleroderma</taxon>
    </lineage>
</organism>
<dbReference type="EMBL" id="KN822219">
    <property type="protein sequence ID" value="KIM52223.1"/>
    <property type="molecule type" value="Genomic_DNA"/>
</dbReference>
<reference evidence="1 2" key="1">
    <citation type="submission" date="2014-04" db="EMBL/GenBank/DDBJ databases">
        <authorList>
            <consortium name="DOE Joint Genome Institute"/>
            <person name="Kuo A."/>
            <person name="Kohler A."/>
            <person name="Nagy L.G."/>
            <person name="Floudas D."/>
            <person name="Copeland A."/>
            <person name="Barry K.W."/>
            <person name="Cichocki N."/>
            <person name="Veneault-Fourrey C."/>
            <person name="LaButti K."/>
            <person name="Lindquist E.A."/>
            <person name="Lipzen A."/>
            <person name="Lundell T."/>
            <person name="Morin E."/>
            <person name="Murat C."/>
            <person name="Sun H."/>
            <person name="Tunlid A."/>
            <person name="Henrissat B."/>
            <person name="Grigoriev I.V."/>
            <person name="Hibbett D.S."/>
            <person name="Martin F."/>
            <person name="Nordberg H.P."/>
            <person name="Cantor M.N."/>
            <person name="Hua S.X."/>
        </authorList>
    </citation>
    <scope>NUCLEOTIDE SEQUENCE [LARGE SCALE GENOMIC DNA]</scope>
    <source>
        <strain evidence="1 2">Foug A</strain>
    </source>
</reference>
<accession>A0A0C2YR57</accession>
<name>A0A0C2YR57_9AGAM</name>
<evidence type="ECO:0000313" key="1">
    <source>
        <dbReference type="EMBL" id="KIM52223.1"/>
    </source>
</evidence>
<proteinExistence type="predicted"/>